<dbReference type="SUPFAM" id="SSF52794">
    <property type="entry name" value="PTS system IIB component-like"/>
    <property type="match status" value="1"/>
</dbReference>
<keyword evidence="3" id="KW-0732">Signal</keyword>
<dbReference type="PROSITE" id="PS51099">
    <property type="entry name" value="PTS_EIIB_TYPE_2"/>
    <property type="match status" value="1"/>
</dbReference>
<evidence type="ECO:0000259" key="4">
    <source>
        <dbReference type="PROSITE" id="PS51099"/>
    </source>
</evidence>
<sequence>MKKLSILAVCGAGLGSSFACEMSIEAALKDLGIDADLSHCDISSATSTRADIIFTGENFRSQFAHYNVTAKIIYLKRLVDKNEIKEKITPVLQEMGLMANTPS</sequence>
<evidence type="ECO:0000256" key="3">
    <source>
        <dbReference type="SAM" id="SignalP"/>
    </source>
</evidence>
<keyword evidence="1" id="KW-0808">Transferase</keyword>
<dbReference type="Pfam" id="PF02302">
    <property type="entry name" value="PTS_IIB"/>
    <property type="match status" value="1"/>
</dbReference>
<protein>
    <submittedName>
        <fullName evidence="5">PTS sugar transporter subunit IIB</fullName>
    </submittedName>
</protein>
<dbReference type="InterPro" id="IPR003501">
    <property type="entry name" value="PTS_EIIB_2/3"/>
</dbReference>
<reference evidence="5" key="1">
    <citation type="submission" date="2022-12" db="EMBL/GenBank/DDBJ databases">
        <title>Complete genome sequence of an Australian strain of Rouxiella badensis DAR84756 and resolution of the R. badensis DSM100043 and R. chamberiensis DSM28324 genomes.</title>
        <authorList>
            <person name="Paul S."/>
            <person name="Anderson P.J."/>
            <person name="Maynard G."/>
            <person name="Dyall-Smith M."/>
            <person name="Kudinha T."/>
        </authorList>
    </citation>
    <scope>NUCLEOTIDE SEQUENCE</scope>
    <source>
        <strain evidence="5">DSM 28324</strain>
    </source>
</reference>
<dbReference type="Gene3D" id="3.40.50.2300">
    <property type="match status" value="1"/>
</dbReference>
<feature type="signal peptide" evidence="3">
    <location>
        <begin position="1"/>
        <end position="19"/>
    </location>
</feature>
<feature type="domain" description="PTS EIIB type-2" evidence="4">
    <location>
        <begin position="4"/>
        <end position="96"/>
    </location>
</feature>
<keyword evidence="6" id="KW-1185">Reference proteome</keyword>
<dbReference type="Proteomes" id="UP001164712">
    <property type="component" value="Chromosome"/>
</dbReference>
<gene>
    <name evidence="5" type="ORF">O1V66_18360</name>
</gene>
<dbReference type="RefSeq" id="WP_045048713.1">
    <property type="nucleotide sequence ID" value="NZ_CP114058.1"/>
</dbReference>
<accession>A0ABY7HNG1</accession>
<keyword evidence="5" id="KW-0762">Sugar transport</keyword>
<dbReference type="EMBL" id="CP114058">
    <property type="protein sequence ID" value="WAT00773.1"/>
    <property type="molecule type" value="Genomic_DNA"/>
</dbReference>
<proteinExistence type="predicted"/>
<dbReference type="CDD" id="cd05563">
    <property type="entry name" value="PTS_IIB_ascorbate"/>
    <property type="match status" value="1"/>
</dbReference>
<dbReference type="InterPro" id="IPR036095">
    <property type="entry name" value="PTS_EIIB-like_sf"/>
</dbReference>
<evidence type="ECO:0000256" key="2">
    <source>
        <dbReference type="ARBA" id="ARBA00022683"/>
    </source>
</evidence>
<dbReference type="PROSITE" id="PS51257">
    <property type="entry name" value="PROKAR_LIPOPROTEIN"/>
    <property type="match status" value="1"/>
</dbReference>
<keyword evidence="2" id="KW-0598">Phosphotransferase system</keyword>
<name>A0ABY7HNG1_9GAMM</name>
<evidence type="ECO:0000313" key="5">
    <source>
        <dbReference type="EMBL" id="WAT00773.1"/>
    </source>
</evidence>
<evidence type="ECO:0000313" key="6">
    <source>
        <dbReference type="Proteomes" id="UP001164712"/>
    </source>
</evidence>
<keyword evidence="5" id="KW-0813">Transport</keyword>
<feature type="chain" id="PRO_5045583599" evidence="3">
    <location>
        <begin position="20"/>
        <end position="103"/>
    </location>
</feature>
<dbReference type="InterPro" id="IPR013011">
    <property type="entry name" value="PTS_EIIB_2"/>
</dbReference>
<organism evidence="5 6">
    <name type="scientific">Rouxiella chamberiensis</name>
    <dbReference type="NCBI Taxonomy" id="1513468"/>
    <lineage>
        <taxon>Bacteria</taxon>
        <taxon>Pseudomonadati</taxon>
        <taxon>Pseudomonadota</taxon>
        <taxon>Gammaproteobacteria</taxon>
        <taxon>Enterobacterales</taxon>
        <taxon>Yersiniaceae</taxon>
        <taxon>Rouxiella</taxon>
    </lineage>
</organism>
<evidence type="ECO:0000256" key="1">
    <source>
        <dbReference type="ARBA" id="ARBA00022679"/>
    </source>
</evidence>